<evidence type="ECO:0000313" key="2">
    <source>
        <dbReference type="EMBL" id="CAI2385116.1"/>
    </source>
</evidence>
<accession>A0AAD2DA43</accession>
<feature type="compositionally biased region" description="Basic and acidic residues" evidence="1">
    <location>
        <begin position="425"/>
        <end position="455"/>
    </location>
</feature>
<organism evidence="2 3">
    <name type="scientific">Euplotes crassus</name>
    <dbReference type="NCBI Taxonomy" id="5936"/>
    <lineage>
        <taxon>Eukaryota</taxon>
        <taxon>Sar</taxon>
        <taxon>Alveolata</taxon>
        <taxon>Ciliophora</taxon>
        <taxon>Intramacronucleata</taxon>
        <taxon>Spirotrichea</taxon>
        <taxon>Hypotrichia</taxon>
        <taxon>Euplotida</taxon>
        <taxon>Euplotidae</taxon>
        <taxon>Moneuplotes</taxon>
    </lineage>
</organism>
<dbReference type="Proteomes" id="UP001295684">
    <property type="component" value="Unassembled WGS sequence"/>
</dbReference>
<sequence>MSSISSLLIGTYIASEKIKEGFKKIERTERKQEEGAKKQKDLYYHKIMKNNNREKEIRLKQRLEEKNRFMALTKTISRKEVMESAKQDGFHQRDEKTGLVMRDFNERLPKQNKRLRRLNLKKEFTEKHGDTLMSKQKSLQKKEKEPKVVLSANIFTIEEGKSSLKCDFFDMSDEERKNYRKVMEMICRKDGKGKILVADLVRDNEGWETNEKCMKSLFNLIGNKHHKEKKKPLSTFGTKRSFDHSQKIQKEAPESAAKSCKCQRERKKGKSSSFLPQRKILGSDNRNEREFTEGLKREYRINVNRRKKRMEKHQPIRNYSAPKDLLTTDAVGSFGSPKHHNGINLEKKTTTKKVKFSGECYVSPRNISSNQKLKKHMMFLKKYSEAGHKVILDEKLQKFIKEEEELRKYTEIQISKIRNNKKPRPRDIITPEEHHRDCRNRSFAKSEDKKSHRERDIEEVLRLQNKSFSKLDQSYSEFLNPRKLNLRPISSSKTSEHGYESSNIGEFLQSKREGLESIIDEKDKENNSYNSHQDYMGDTGVTFSHKQLRPRAQKSHMLLLSKRSSTRQRMNSACGSSRFFNRHREKMAKKAFQRSQNNLKKPTNRLQIGSSVDHIRKKSDGYSSFKNHAGRKKLTGTVSQNFKSFIQECEIPITYGGDDETPDYMRSPVTIEPTSYLGSRVDYNTNAIMTRIVKKECGTQITNKIQV</sequence>
<keyword evidence="3" id="KW-1185">Reference proteome</keyword>
<feature type="region of interest" description="Disordered" evidence="1">
    <location>
        <begin position="420"/>
        <end position="455"/>
    </location>
</feature>
<feature type="region of interest" description="Disordered" evidence="1">
    <location>
        <begin position="247"/>
        <end position="280"/>
    </location>
</feature>
<evidence type="ECO:0000256" key="1">
    <source>
        <dbReference type="SAM" id="MobiDB-lite"/>
    </source>
</evidence>
<dbReference type="AlphaFoldDB" id="A0AAD2DA43"/>
<proteinExistence type="predicted"/>
<dbReference type="EMBL" id="CAMPGE010027493">
    <property type="protein sequence ID" value="CAI2385116.1"/>
    <property type="molecule type" value="Genomic_DNA"/>
</dbReference>
<evidence type="ECO:0000313" key="3">
    <source>
        <dbReference type="Proteomes" id="UP001295684"/>
    </source>
</evidence>
<protein>
    <submittedName>
        <fullName evidence="2">Uncharacterized protein</fullName>
    </submittedName>
</protein>
<comment type="caution">
    <text evidence="2">The sequence shown here is derived from an EMBL/GenBank/DDBJ whole genome shotgun (WGS) entry which is preliminary data.</text>
</comment>
<reference evidence="2" key="1">
    <citation type="submission" date="2023-07" db="EMBL/GenBank/DDBJ databases">
        <authorList>
            <consortium name="AG Swart"/>
            <person name="Singh M."/>
            <person name="Singh A."/>
            <person name="Seah K."/>
            <person name="Emmerich C."/>
        </authorList>
    </citation>
    <scope>NUCLEOTIDE SEQUENCE</scope>
    <source>
        <strain evidence="2">DP1</strain>
    </source>
</reference>
<name>A0AAD2DA43_EUPCR</name>
<gene>
    <name evidence="2" type="ORF">ECRASSUSDP1_LOCUS26661</name>
</gene>